<dbReference type="Proteomes" id="UP000279259">
    <property type="component" value="Unassembled WGS sequence"/>
</dbReference>
<dbReference type="Pfam" id="PF13924">
    <property type="entry name" value="Lipocalin_5"/>
    <property type="match status" value="1"/>
</dbReference>
<sequence length="111" mass="11863">MSTTTSTTSTTTTTTPTSSAGSLRSRLIGAWSLVSYQAFSPSDPGDLIYPMTPHATGIVMYTPDGYVSVQLQVPGQAPFSSADISGGTDAERAEAYRRYLAYTGPYHIDER</sequence>
<dbReference type="EMBL" id="RSCD01000016">
    <property type="protein sequence ID" value="RSH88746.1"/>
    <property type="molecule type" value="Genomic_DNA"/>
</dbReference>
<organism evidence="3 4">
    <name type="scientific">Saitozyma podzolica</name>
    <dbReference type="NCBI Taxonomy" id="1890683"/>
    <lineage>
        <taxon>Eukaryota</taxon>
        <taxon>Fungi</taxon>
        <taxon>Dikarya</taxon>
        <taxon>Basidiomycota</taxon>
        <taxon>Agaricomycotina</taxon>
        <taxon>Tremellomycetes</taxon>
        <taxon>Tremellales</taxon>
        <taxon>Trimorphomycetaceae</taxon>
        <taxon>Saitozyma</taxon>
    </lineage>
</organism>
<accession>A0A427YCF2</accession>
<proteinExistence type="predicted"/>
<protein>
    <recommendedName>
        <fullName evidence="2">Lipocalin-like domain-containing protein</fullName>
    </recommendedName>
</protein>
<name>A0A427YCF2_9TREE</name>
<feature type="compositionally biased region" description="Low complexity" evidence="1">
    <location>
        <begin position="1"/>
        <end position="19"/>
    </location>
</feature>
<dbReference type="AlphaFoldDB" id="A0A427YCF2"/>
<evidence type="ECO:0000313" key="4">
    <source>
        <dbReference type="Proteomes" id="UP000279259"/>
    </source>
</evidence>
<reference evidence="3 4" key="1">
    <citation type="submission" date="2018-11" db="EMBL/GenBank/DDBJ databases">
        <title>Genome sequence of Saitozyma podzolica DSM 27192.</title>
        <authorList>
            <person name="Aliyu H."/>
            <person name="Gorte O."/>
            <person name="Ochsenreither K."/>
        </authorList>
    </citation>
    <scope>NUCLEOTIDE SEQUENCE [LARGE SCALE GENOMIC DNA]</scope>
    <source>
        <strain evidence="3 4">DSM 27192</strain>
    </source>
</reference>
<gene>
    <name evidence="3" type="ORF">EHS25_002974</name>
</gene>
<keyword evidence="4" id="KW-1185">Reference proteome</keyword>
<evidence type="ECO:0000259" key="2">
    <source>
        <dbReference type="Pfam" id="PF13924"/>
    </source>
</evidence>
<evidence type="ECO:0000313" key="3">
    <source>
        <dbReference type="EMBL" id="RSH88746.1"/>
    </source>
</evidence>
<evidence type="ECO:0000256" key="1">
    <source>
        <dbReference type="SAM" id="MobiDB-lite"/>
    </source>
</evidence>
<comment type="caution">
    <text evidence="3">The sequence shown here is derived from an EMBL/GenBank/DDBJ whole genome shotgun (WGS) entry which is preliminary data.</text>
</comment>
<feature type="region of interest" description="Disordered" evidence="1">
    <location>
        <begin position="1"/>
        <end position="22"/>
    </location>
</feature>
<feature type="domain" description="Lipocalin-like" evidence="2">
    <location>
        <begin position="28"/>
        <end position="110"/>
    </location>
</feature>
<dbReference type="InterPro" id="IPR024311">
    <property type="entry name" value="Lipocalin-like"/>
</dbReference>
<dbReference type="OrthoDB" id="3904217at2759"/>